<sequence length="176" mass="19970">MEVSTLQDHAVQVIRNYSCLMPEMPSADMRTMTTTVNGANPIRGPEFNISSKDVEGLVLEIKENLRLSAAATTMKALPCSHLSRKSSRASPYRIPGKYCYDTNSCGTSCIRNNKRKQQQDPNEDPYELLQKLLRDGSLVTEAVRRVKLGLTPKQRFFYDSDEESRSPVLRFYSQEN</sequence>
<organism evidence="1 2">
    <name type="scientific">Exocentrus adspersus</name>
    <dbReference type="NCBI Taxonomy" id="1586481"/>
    <lineage>
        <taxon>Eukaryota</taxon>
        <taxon>Metazoa</taxon>
        <taxon>Ecdysozoa</taxon>
        <taxon>Arthropoda</taxon>
        <taxon>Hexapoda</taxon>
        <taxon>Insecta</taxon>
        <taxon>Pterygota</taxon>
        <taxon>Neoptera</taxon>
        <taxon>Endopterygota</taxon>
        <taxon>Coleoptera</taxon>
        <taxon>Polyphaga</taxon>
        <taxon>Cucujiformia</taxon>
        <taxon>Chrysomeloidea</taxon>
        <taxon>Cerambycidae</taxon>
        <taxon>Lamiinae</taxon>
        <taxon>Acanthocinini</taxon>
        <taxon>Exocentrus</taxon>
    </lineage>
</organism>
<comment type="caution">
    <text evidence="1">The sequence shown here is derived from an EMBL/GenBank/DDBJ whole genome shotgun (WGS) entry which is preliminary data.</text>
</comment>
<dbReference type="Proteomes" id="UP001159042">
    <property type="component" value="Unassembled WGS sequence"/>
</dbReference>
<proteinExistence type="predicted"/>
<protein>
    <submittedName>
        <fullName evidence="1">Uncharacterized protein</fullName>
    </submittedName>
</protein>
<accession>A0AAV8WB26</accession>
<dbReference type="EMBL" id="JANEYG010000004">
    <property type="protein sequence ID" value="KAJ8923532.1"/>
    <property type="molecule type" value="Genomic_DNA"/>
</dbReference>
<dbReference type="AlphaFoldDB" id="A0AAV8WB26"/>
<keyword evidence="2" id="KW-1185">Reference proteome</keyword>
<name>A0AAV8WB26_9CUCU</name>
<reference evidence="1 2" key="1">
    <citation type="journal article" date="2023" name="Insect Mol. Biol.">
        <title>Genome sequencing provides insights into the evolution of gene families encoding plant cell wall-degrading enzymes in longhorned beetles.</title>
        <authorList>
            <person name="Shin N.R."/>
            <person name="Okamura Y."/>
            <person name="Kirsch R."/>
            <person name="Pauchet Y."/>
        </authorList>
    </citation>
    <scope>NUCLEOTIDE SEQUENCE [LARGE SCALE GENOMIC DNA]</scope>
    <source>
        <strain evidence="1">EAD_L_NR</strain>
    </source>
</reference>
<evidence type="ECO:0000313" key="2">
    <source>
        <dbReference type="Proteomes" id="UP001159042"/>
    </source>
</evidence>
<gene>
    <name evidence="1" type="ORF">NQ315_010110</name>
</gene>
<evidence type="ECO:0000313" key="1">
    <source>
        <dbReference type="EMBL" id="KAJ8923532.1"/>
    </source>
</evidence>